<gene>
    <name evidence="2" type="ORF">DFJ66_2307</name>
</gene>
<dbReference type="InterPro" id="IPR018713">
    <property type="entry name" value="MPAB/Lcp_cat_dom"/>
</dbReference>
<proteinExistence type="predicted"/>
<name>A0A495X580_9PSEU</name>
<evidence type="ECO:0000313" key="3">
    <source>
        <dbReference type="Proteomes" id="UP000272729"/>
    </source>
</evidence>
<comment type="caution">
    <text evidence="2">The sequence shown here is derived from an EMBL/GenBank/DDBJ whole genome shotgun (WGS) entry which is preliminary data.</text>
</comment>
<evidence type="ECO:0000259" key="1">
    <source>
        <dbReference type="PROSITE" id="PS50222"/>
    </source>
</evidence>
<dbReference type="RefSeq" id="WP_121220607.1">
    <property type="nucleotide sequence ID" value="NZ_JBIUBA010000035.1"/>
</dbReference>
<keyword evidence="3" id="KW-1185">Reference proteome</keyword>
<dbReference type="InterPro" id="IPR011992">
    <property type="entry name" value="EF-hand-dom_pair"/>
</dbReference>
<dbReference type="EMBL" id="RBXR01000001">
    <property type="protein sequence ID" value="RKT69112.1"/>
    <property type="molecule type" value="Genomic_DNA"/>
</dbReference>
<dbReference type="AlphaFoldDB" id="A0A495X580"/>
<dbReference type="SUPFAM" id="SSF47473">
    <property type="entry name" value="EF-hand"/>
    <property type="match status" value="1"/>
</dbReference>
<dbReference type="PROSITE" id="PS50222">
    <property type="entry name" value="EF_HAND_2"/>
    <property type="match status" value="1"/>
</dbReference>
<reference evidence="2 3" key="1">
    <citation type="submission" date="2018-10" db="EMBL/GenBank/DDBJ databases">
        <title>Sequencing the genomes of 1000 actinobacteria strains.</title>
        <authorList>
            <person name="Klenk H.-P."/>
        </authorList>
    </citation>
    <scope>NUCLEOTIDE SEQUENCE [LARGE SCALE GENOMIC DNA]</scope>
    <source>
        <strain evidence="2 3">DSM 43911</strain>
    </source>
</reference>
<dbReference type="PANTHER" id="PTHR36151">
    <property type="entry name" value="BLR2777 PROTEIN"/>
    <property type="match status" value="1"/>
</dbReference>
<dbReference type="GO" id="GO:0005509">
    <property type="term" value="F:calcium ion binding"/>
    <property type="evidence" value="ECO:0007669"/>
    <property type="project" value="InterPro"/>
</dbReference>
<dbReference type="Gene3D" id="1.10.238.10">
    <property type="entry name" value="EF-hand"/>
    <property type="match status" value="1"/>
</dbReference>
<feature type="domain" description="EF-hand" evidence="1">
    <location>
        <begin position="405"/>
        <end position="440"/>
    </location>
</feature>
<dbReference type="GO" id="GO:0016491">
    <property type="term" value="F:oxidoreductase activity"/>
    <property type="evidence" value="ECO:0007669"/>
    <property type="project" value="InterPro"/>
</dbReference>
<protein>
    <submittedName>
        <fullName evidence="2">Uncharacterized protein (DUF2236 family)</fullName>
    </submittedName>
</protein>
<dbReference type="Proteomes" id="UP000272729">
    <property type="component" value="Unassembled WGS sequence"/>
</dbReference>
<dbReference type="PANTHER" id="PTHR36151:SF3">
    <property type="entry name" value="ER-BOUND OXYGENASE MPAB_MPAB'_RUBBER OXYGENASE CATALYTIC DOMAIN-CONTAINING PROTEIN"/>
    <property type="match status" value="1"/>
</dbReference>
<accession>A0A495X580</accession>
<dbReference type="InterPro" id="IPR002048">
    <property type="entry name" value="EF_hand_dom"/>
</dbReference>
<dbReference type="OrthoDB" id="3456672at2"/>
<dbReference type="Pfam" id="PF09995">
    <property type="entry name" value="MPAB_Lcp_cat"/>
    <property type="match status" value="1"/>
</dbReference>
<evidence type="ECO:0000313" key="2">
    <source>
        <dbReference type="EMBL" id="RKT69112.1"/>
    </source>
</evidence>
<organism evidence="2 3">
    <name type="scientific">Saccharothrix variisporea</name>
    <dbReference type="NCBI Taxonomy" id="543527"/>
    <lineage>
        <taxon>Bacteria</taxon>
        <taxon>Bacillati</taxon>
        <taxon>Actinomycetota</taxon>
        <taxon>Actinomycetes</taxon>
        <taxon>Pseudonocardiales</taxon>
        <taxon>Pseudonocardiaceae</taxon>
        <taxon>Saccharothrix</taxon>
    </lineage>
</organism>
<sequence length="454" mass="50636">MTVELGPGSAAWERLGEWRFLLVMHRTLVLQAAHPAIGAAVSRFSVYNARPWRRLFRTLESLHTYVYGSASEQRRELARLDRLHRRMRGTDDRGRVFSAEQAQARAWVHLTLFEAVVTMQRLAGDPLSAEETERFYAEWLAVGRVFGLSEEDMPATPTEFDVYFDRVVGEVLEDNATVRDLLSGSVHRVPPPPGVPIPALVWAPLRYFVVSAAVQATVATLPEVYRERLRLTVVPGADLLVGGVHQAARLAAGVLPKAWRYMPVAAASVRAAAVPRRERVAPTPETFFTTVLDQTGDGVVRWSDLLAMAREVSTHFDLDEDDETTVHDAFESWWDDLREATGTPPDGGVTLAAYRHALADDRYPGAPDPERGYGAVAAVLRRLVDRDDNGEVRRSEYARLLDHSPHRHELVAALRDLDRDGDGTLHSAEFEASLHDFLTGHHDLPAARLLLGRM</sequence>